<feature type="compositionally biased region" description="Basic and acidic residues" evidence="1">
    <location>
        <begin position="275"/>
        <end position="290"/>
    </location>
</feature>
<protein>
    <recommendedName>
        <fullName evidence="4">Zn(2)-C6 fungal-type domain-containing protein</fullName>
    </recommendedName>
</protein>
<evidence type="ECO:0000313" key="2">
    <source>
        <dbReference type="EMBL" id="TDL13209.1"/>
    </source>
</evidence>
<dbReference type="EMBL" id="ML170848">
    <property type="protein sequence ID" value="TDL13209.1"/>
    <property type="molecule type" value="Genomic_DNA"/>
</dbReference>
<dbReference type="Proteomes" id="UP000294933">
    <property type="component" value="Unassembled WGS sequence"/>
</dbReference>
<evidence type="ECO:0000256" key="1">
    <source>
        <dbReference type="SAM" id="MobiDB-lite"/>
    </source>
</evidence>
<dbReference type="AlphaFoldDB" id="A0A4Y7PFF2"/>
<name>A0A4Y7PFF2_9AGAM</name>
<dbReference type="VEuPathDB" id="FungiDB:BD410DRAFT_847201"/>
<evidence type="ECO:0008006" key="4">
    <source>
        <dbReference type="Google" id="ProtNLM"/>
    </source>
</evidence>
<feature type="region of interest" description="Disordered" evidence="1">
    <location>
        <begin position="112"/>
        <end position="162"/>
    </location>
</feature>
<feature type="compositionally biased region" description="Basic and acidic residues" evidence="1">
    <location>
        <begin position="153"/>
        <end position="162"/>
    </location>
</feature>
<gene>
    <name evidence="2" type="ORF">BD410DRAFT_847201</name>
</gene>
<organism evidence="2 3">
    <name type="scientific">Rickenella mellea</name>
    <dbReference type="NCBI Taxonomy" id="50990"/>
    <lineage>
        <taxon>Eukaryota</taxon>
        <taxon>Fungi</taxon>
        <taxon>Dikarya</taxon>
        <taxon>Basidiomycota</taxon>
        <taxon>Agaricomycotina</taxon>
        <taxon>Agaricomycetes</taxon>
        <taxon>Hymenochaetales</taxon>
        <taxon>Rickenellaceae</taxon>
        <taxon>Rickenella</taxon>
    </lineage>
</organism>
<proteinExistence type="predicted"/>
<keyword evidence="3" id="KW-1185">Reference proteome</keyword>
<feature type="compositionally biased region" description="Basic and acidic residues" evidence="1">
    <location>
        <begin position="11"/>
        <end position="26"/>
    </location>
</feature>
<sequence length="360" mass="39162">KTIVVVNDPATLKELERRERTRKKDPTPAAPKRSKTRKDPLEGLPRDKQGGYQYTASGGKPRWYYPSKGAPCDRCAAQNTSCRTTTEDVSKPMACLGCAKARAKCSLVDDGDVAEKPRKGAAGKAKSEAGGAGKRPAKDSKGKGKAVVGSAEKTAERSPAVEEVGSKEFVGVFVPPLSKATKLEAIRGATPGPSTKVLVLSTPAAALRMASEAVDAETPGGPPPRQSPRVVDLRGGDQEEFERQRAESSGKEYVPRNRLPGGEAEEDRGDEGISWEERERRHAEDRQKNAEHAYEVALQRLKWDRQCHFNADQNTTAAAAELREAVHKVYGAMGDVGNAQREMIEARHAAEKTSWRLLRR</sequence>
<feature type="compositionally biased region" description="Basic and acidic residues" evidence="1">
    <location>
        <begin position="37"/>
        <end position="49"/>
    </location>
</feature>
<feature type="region of interest" description="Disordered" evidence="1">
    <location>
        <begin position="210"/>
        <end position="290"/>
    </location>
</feature>
<evidence type="ECO:0000313" key="3">
    <source>
        <dbReference type="Proteomes" id="UP000294933"/>
    </source>
</evidence>
<accession>A0A4Y7PFF2</accession>
<feature type="compositionally biased region" description="Basic and acidic residues" evidence="1">
    <location>
        <begin position="231"/>
        <end position="255"/>
    </location>
</feature>
<feature type="non-terminal residue" evidence="2">
    <location>
        <position position="1"/>
    </location>
</feature>
<feature type="region of interest" description="Disordered" evidence="1">
    <location>
        <begin position="1"/>
        <end position="63"/>
    </location>
</feature>
<reference evidence="2 3" key="1">
    <citation type="submission" date="2018-06" db="EMBL/GenBank/DDBJ databases">
        <title>A transcriptomic atlas of mushroom development highlights an independent origin of complex multicellularity.</title>
        <authorList>
            <consortium name="DOE Joint Genome Institute"/>
            <person name="Krizsan K."/>
            <person name="Almasi E."/>
            <person name="Merenyi Z."/>
            <person name="Sahu N."/>
            <person name="Viragh M."/>
            <person name="Koszo T."/>
            <person name="Mondo S."/>
            <person name="Kiss B."/>
            <person name="Balint B."/>
            <person name="Kues U."/>
            <person name="Barry K."/>
            <person name="Hegedus J.C."/>
            <person name="Henrissat B."/>
            <person name="Johnson J."/>
            <person name="Lipzen A."/>
            <person name="Ohm R."/>
            <person name="Nagy I."/>
            <person name="Pangilinan J."/>
            <person name="Yan J."/>
            <person name="Xiong Y."/>
            <person name="Grigoriev I.V."/>
            <person name="Hibbett D.S."/>
            <person name="Nagy L.G."/>
        </authorList>
    </citation>
    <scope>NUCLEOTIDE SEQUENCE [LARGE SCALE GENOMIC DNA]</scope>
    <source>
        <strain evidence="2 3">SZMC22713</strain>
    </source>
</reference>